<evidence type="ECO:0000256" key="4">
    <source>
        <dbReference type="ARBA" id="ARBA00023163"/>
    </source>
</evidence>
<organism evidence="6 7">
    <name type="scientific">Anaeromassilibacillus senegalensis</name>
    <dbReference type="NCBI Taxonomy" id="1673717"/>
    <lineage>
        <taxon>Bacteria</taxon>
        <taxon>Bacillati</taxon>
        <taxon>Bacillota</taxon>
        <taxon>Clostridia</taxon>
        <taxon>Eubacteriales</taxon>
        <taxon>Acutalibacteraceae</taxon>
        <taxon>Anaeromassilibacillus</taxon>
    </lineage>
</organism>
<evidence type="ECO:0000259" key="5">
    <source>
        <dbReference type="PROSITE" id="PS50944"/>
    </source>
</evidence>
<dbReference type="Gene3D" id="1.10.60.10">
    <property type="entry name" value="Iron dependent repressor, metal binding and dimerisation domain"/>
    <property type="match status" value="1"/>
</dbReference>
<dbReference type="PROSITE" id="PS50944">
    <property type="entry name" value="HTH_DTXR"/>
    <property type="match status" value="1"/>
</dbReference>
<dbReference type="SUPFAM" id="SSF46785">
    <property type="entry name" value="Winged helix' DNA-binding domain"/>
    <property type="match status" value="1"/>
</dbReference>
<evidence type="ECO:0000256" key="1">
    <source>
        <dbReference type="ARBA" id="ARBA00007871"/>
    </source>
</evidence>
<protein>
    <submittedName>
        <fullName evidence="6">Metal-dependent transcriptional regulator</fullName>
    </submittedName>
</protein>
<name>A0ABS9MM02_9FIRM</name>
<gene>
    <name evidence="6" type="ORF">L0P57_13080</name>
</gene>
<dbReference type="InterPro" id="IPR022687">
    <property type="entry name" value="HTH_DTXR"/>
</dbReference>
<accession>A0ABS9MM02</accession>
<dbReference type="InterPro" id="IPR001367">
    <property type="entry name" value="Fe_dep_repressor"/>
</dbReference>
<keyword evidence="7" id="KW-1185">Reference proteome</keyword>
<dbReference type="Pfam" id="PF02742">
    <property type="entry name" value="Fe_dep_repr_C"/>
    <property type="match status" value="1"/>
</dbReference>
<proteinExistence type="inferred from homology"/>
<dbReference type="EMBL" id="JAKNHQ010000025">
    <property type="protein sequence ID" value="MCG4611863.1"/>
    <property type="molecule type" value="Genomic_DNA"/>
</dbReference>
<dbReference type="SUPFAM" id="SSF47979">
    <property type="entry name" value="Iron-dependent repressor protein, dimerization domain"/>
    <property type="match status" value="1"/>
</dbReference>
<dbReference type="SMART" id="SM00529">
    <property type="entry name" value="HTH_DTXR"/>
    <property type="match status" value="1"/>
</dbReference>
<dbReference type="InterPro" id="IPR050536">
    <property type="entry name" value="DtxR_MntR_Metal-Reg"/>
</dbReference>
<dbReference type="PANTHER" id="PTHR33238">
    <property type="entry name" value="IRON (METAL) DEPENDENT REPRESSOR, DTXR FAMILY"/>
    <property type="match status" value="1"/>
</dbReference>
<comment type="caution">
    <text evidence="6">The sequence shown here is derived from an EMBL/GenBank/DDBJ whole genome shotgun (WGS) entry which is preliminary data.</text>
</comment>
<dbReference type="InterPro" id="IPR022689">
    <property type="entry name" value="Iron_dep_repressor"/>
</dbReference>
<evidence type="ECO:0000313" key="7">
    <source>
        <dbReference type="Proteomes" id="UP001298681"/>
    </source>
</evidence>
<sequence length="126" mass="14112">MKIQESGENYLETILILKNRNGYVRSVDIANELSFTKASVSRAMSILRKAGLIVMEKSGNIVLTESGFARASAVYERHTVLSDFFRKVLGVDPETAVQDACRIEHVISQESFDKIKEYIKDHGSNS</sequence>
<dbReference type="InterPro" id="IPR036421">
    <property type="entry name" value="Fe_dep_repressor_sf"/>
</dbReference>
<dbReference type="Gene3D" id="1.10.10.10">
    <property type="entry name" value="Winged helix-like DNA-binding domain superfamily/Winged helix DNA-binding domain"/>
    <property type="match status" value="1"/>
</dbReference>
<dbReference type="InterPro" id="IPR036388">
    <property type="entry name" value="WH-like_DNA-bd_sf"/>
</dbReference>
<feature type="domain" description="HTH dtxR-type" evidence="5">
    <location>
        <begin position="1"/>
        <end position="64"/>
    </location>
</feature>
<dbReference type="InterPro" id="IPR036390">
    <property type="entry name" value="WH_DNA-bd_sf"/>
</dbReference>
<dbReference type="PANTHER" id="PTHR33238:SF7">
    <property type="entry name" value="IRON-DEPENDENT TRANSCRIPTIONAL REGULATOR"/>
    <property type="match status" value="1"/>
</dbReference>
<keyword evidence="4" id="KW-0804">Transcription</keyword>
<evidence type="ECO:0000256" key="3">
    <source>
        <dbReference type="ARBA" id="ARBA00023125"/>
    </source>
</evidence>
<comment type="similarity">
    <text evidence="1">Belongs to the DtxR/MntR family.</text>
</comment>
<keyword evidence="3" id="KW-0238">DNA-binding</keyword>
<dbReference type="Proteomes" id="UP001298681">
    <property type="component" value="Unassembled WGS sequence"/>
</dbReference>
<dbReference type="Pfam" id="PF01325">
    <property type="entry name" value="Fe_dep_repress"/>
    <property type="match status" value="1"/>
</dbReference>
<dbReference type="RefSeq" id="WP_087230680.1">
    <property type="nucleotide sequence ID" value="NZ_JAKNHQ010000025.1"/>
</dbReference>
<evidence type="ECO:0000313" key="6">
    <source>
        <dbReference type="EMBL" id="MCG4611863.1"/>
    </source>
</evidence>
<keyword evidence="2" id="KW-0805">Transcription regulation</keyword>
<evidence type="ECO:0000256" key="2">
    <source>
        <dbReference type="ARBA" id="ARBA00023015"/>
    </source>
</evidence>
<reference evidence="6 7" key="1">
    <citation type="submission" date="2022-01" db="EMBL/GenBank/DDBJ databases">
        <title>Collection of gut derived symbiotic bacterial strains cultured from healthy donors.</title>
        <authorList>
            <person name="Lin H."/>
            <person name="Kohout C."/>
            <person name="Waligurski E."/>
            <person name="Pamer E.G."/>
        </authorList>
    </citation>
    <scope>NUCLEOTIDE SEQUENCE [LARGE SCALE GENOMIC DNA]</scope>
    <source>
        <strain evidence="6 7">DFI.7.58</strain>
    </source>
</reference>